<dbReference type="GO" id="GO:0030288">
    <property type="term" value="C:outer membrane-bounded periplasmic space"/>
    <property type="evidence" value="ECO:0007669"/>
    <property type="project" value="InterPro"/>
</dbReference>
<dbReference type="SUPFAM" id="SSF49354">
    <property type="entry name" value="PapD-like"/>
    <property type="match status" value="1"/>
</dbReference>
<evidence type="ECO:0000256" key="1">
    <source>
        <dbReference type="ARBA" id="ARBA00004418"/>
    </source>
</evidence>
<dbReference type="Pfam" id="PF00345">
    <property type="entry name" value="PapD_N"/>
    <property type="match status" value="1"/>
</dbReference>
<evidence type="ECO:0000259" key="10">
    <source>
        <dbReference type="Pfam" id="PF00345"/>
    </source>
</evidence>
<organism evidence="12 13">
    <name type="scientific">Candidatus Pantoea floridensis</name>
    <dbReference type="NCBI Taxonomy" id="1938870"/>
    <lineage>
        <taxon>Bacteria</taxon>
        <taxon>Pseudomonadati</taxon>
        <taxon>Pseudomonadota</taxon>
        <taxon>Gammaproteobacteria</taxon>
        <taxon>Enterobacterales</taxon>
        <taxon>Erwiniaceae</taxon>
        <taxon>Pantoea</taxon>
    </lineage>
</organism>
<comment type="similarity">
    <text evidence="2 8">Belongs to the periplasmic pilus chaperone family.</text>
</comment>
<accession>A0A286BQD3</accession>
<evidence type="ECO:0000256" key="6">
    <source>
        <dbReference type="ARBA" id="ARBA00023186"/>
    </source>
</evidence>
<dbReference type="PANTHER" id="PTHR30251">
    <property type="entry name" value="PILUS ASSEMBLY CHAPERONE"/>
    <property type="match status" value="1"/>
</dbReference>
<keyword evidence="3" id="KW-1029">Fimbrium biogenesis</keyword>
<keyword evidence="5" id="KW-0574">Periplasm</keyword>
<gene>
    <name evidence="12" type="ORF">SAMN06273570_0733</name>
</gene>
<protein>
    <submittedName>
        <fullName evidence="12">P pilus assembly protein, chaperone PapD</fullName>
    </submittedName>
</protein>
<dbReference type="OrthoDB" id="9131059at2"/>
<dbReference type="SUPFAM" id="SSF49584">
    <property type="entry name" value="Periplasmic chaperone C-domain"/>
    <property type="match status" value="1"/>
</dbReference>
<evidence type="ECO:0000313" key="12">
    <source>
        <dbReference type="EMBL" id="SOD36328.1"/>
    </source>
</evidence>
<dbReference type="FunFam" id="2.60.40.10:FF:000458">
    <property type="entry name" value="Molecular chaperone FimC"/>
    <property type="match status" value="1"/>
</dbReference>
<dbReference type="GO" id="GO:0071555">
    <property type="term" value="P:cell wall organization"/>
    <property type="evidence" value="ECO:0007669"/>
    <property type="project" value="InterPro"/>
</dbReference>
<evidence type="ECO:0000259" key="11">
    <source>
        <dbReference type="Pfam" id="PF02753"/>
    </source>
</evidence>
<proteinExistence type="inferred from homology"/>
<evidence type="ECO:0000313" key="13">
    <source>
        <dbReference type="Proteomes" id="UP000219271"/>
    </source>
</evidence>
<dbReference type="InterPro" id="IPR008962">
    <property type="entry name" value="PapD-like_sf"/>
</dbReference>
<dbReference type="Pfam" id="PF02753">
    <property type="entry name" value="PapD_C"/>
    <property type="match status" value="1"/>
</dbReference>
<evidence type="ECO:0000256" key="7">
    <source>
        <dbReference type="ARBA" id="ARBA00023319"/>
    </source>
</evidence>
<keyword evidence="4 9" id="KW-0732">Signal</keyword>
<dbReference type="InterPro" id="IPR016147">
    <property type="entry name" value="Pili_assmbl_chaperone_N"/>
</dbReference>
<feature type="chain" id="PRO_5012741505" evidence="9">
    <location>
        <begin position="21"/>
        <end position="250"/>
    </location>
</feature>
<evidence type="ECO:0000256" key="2">
    <source>
        <dbReference type="ARBA" id="ARBA00007399"/>
    </source>
</evidence>
<dbReference type="InterPro" id="IPR013783">
    <property type="entry name" value="Ig-like_fold"/>
</dbReference>
<comment type="subcellular location">
    <subcellularLocation>
        <location evidence="1 8">Periplasm</location>
    </subcellularLocation>
</comment>
<dbReference type="Proteomes" id="UP000219271">
    <property type="component" value="Unassembled WGS sequence"/>
</dbReference>
<dbReference type="PROSITE" id="PS00635">
    <property type="entry name" value="PILI_CHAPERONE"/>
    <property type="match status" value="1"/>
</dbReference>
<dbReference type="RefSeq" id="WP_097094637.1">
    <property type="nucleotide sequence ID" value="NZ_OCMY01000001.1"/>
</dbReference>
<feature type="domain" description="Pili assembly chaperone N-terminal" evidence="10">
    <location>
        <begin position="21"/>
        <end position="143"/>
    </location>
</feature>
<keyword evidence="13" id="KW-1185">Reference proteome</keyword>
<evidence type="ECO:0000256" key="9">
    <source>
        <dbReference type="SAM" id="SignalP"/>
    </source>
</evidence>
<dbReference type="PRINTS" id="PR00969">
    <property type="entry name" value="CHAPERONPILI"/>
</dbReference>
<feature type="domain" description="Pili assembly chaperone C-terminal" evidence="11">
    <location>
        <begin position="171"/>
        <end position="234"/>
    </location>
</feature>
<evidence type="ECO:0000256" key="8">
    <source>
        <dbReference type="RuleBase" id="RU003918"/>
    </source>
</evidence>
<dbReference type="PANTHER" id="PTHR30251:SF2">
    <property type="entry name" value="FIMBRIAL CHAPERONE YADV-RELATED"/>
    <property type="match status" value="1"/>
</dbReference>
<reference evidence="13" key="1">
    <citation type="submission" date="2017-09" db="EMBL/GenBank/DDBJ databases">
        <authorList>
            <person name="Varghese N."/>
            <person name="Submissions S."/>
        </authorList>
    </citation>
    <scope>NUCLEOTIDE SEQUENCE [LARGE SCALE GENOMIC DNA]</scope>
    <source>
        <strain evidence="13">JKS000234</strain>
    </source>
</reference>
<evidence type="ECO:0000256" key="4">
    <source>
        <dbReference type="ARBA" id="ARBA00022729"/>
    </source>
</evidence>
<feature type="signal peptide" evidence="9">
    <location>
        <begin position="1"/>
        <end position="20"/>
    </location>
</feature>
<dbReference type="Gene3D" id="2.60.40.10">
    <property type="entry name" value="Immunoglobulins"/>
    <property type="match status" value="2"/>
</dbReference>
<dbReference type="InterPro" id="IPR001829">
    <property type="entry name" value="Pili_assmbl_chaperone_bac"/>
</dbReference>
<dbReference type="InterPro" id="IPR016148">
    <property type="entry name" value="Pili_assmbl_chaperone_C"/>
</dbReference>
<keyword evidence="6 8" id="KW-0143">Chaperone</keyword>
<keyword evidence="7" id="KW-0393">Immunoglobulin domain</keyword>
<sequence length="250" mass="28268">MLKKIFLASLLISAVTPAFSSIVISGTRVIFPGDQTEVNVRTINRSDTPALAQVWVDDGDTKIDLQNTKVPFIVTPPVFRVEPNKGQSIRMIYNGMALPQDRESLFWFNLLEIPPKASDDNKGQKLEVAFRTRIKIFYRPKALLNGSVTTELDKLGWELVTDNNQGVGVKIKNTTPYYYSFNTINVMSQNKKIRMTSEMIAPKSEMVVYPENKSKLTSISAMDFQYINEFGGIIQKKLKLKGNAFFIDDK</sequence>
<dbReference type="InterPro" id="IPR018046">
    <property type="entry name" value="Pili_assmbl_chaperone_CS"/>
</dbReference>
<dbReference type="EMBL" id="OCMY01000001">
    <property type="protein sequence ID" value="SOD36328.1"/>
    <property type="molecule type" value="Genomic_DNA"/>
</dbReference>
<evidence type="ECO:0000256" key="5">
    <source>
        <dbReference type="ARBA" id="ARBA00022764"/>
    </source>
</evidence>
<dbReference type="InterPro" id="IPR036316">
    <property type="entry name" value="Pili_assmbl_chap_C_dom_sf"/>
</dbReference>
<dbReference type="AlphaFoldDB" id="A0A286BQD3"/>
<dbReference type="InterPro" id="IPR050643">
    <property type="entry name" value="Periplasmic_pilus_chap"/>
</dbReference>
<evidence type="ECO:0000256" key="3">
    <source>
        <dbReference type="ARBA" id="ARBA00022558"/>
    </source>
</evidence>
<name>A0A286BQD3_9GAMM</name>